<evidence type="ECO:0000256" key="4">
    <source>
        <dbReference type="PROSITE-ProRule" id="PRU00335"/>
    </source>
</evidence>
<evidence type="ECO:0000256" key="2">
    <source>
        <dbReference type="ARBA" id="ARBA00023125"/>
    </source>
</evidence>
<evidence type="ECO:0000256" key="3">
    <source>
        <dbReference type="ARBA" id="ARBA00023163"/>
    </source>
</evidence>
<name>A0A561WBY0_ACTTI</name>
<protein>
    <submittedName>
        <fullName evidence="6">TetR family transcriptional regulator</fullName>
    </submittedName>
</protein>
<dbReference type="PROSITE" id="PS50977">
    <property type="entry name" value="HTH_TETR_2"/>
    <property type="match status" value="1"/>
</dbReference>
<dbReference type="Proteomes" id="UP000320239">
    <property type="component" value="Unassembled WGS sequence"/>
</dbReference>
<evidence type="ECO:0000313" key="7">
    <source>
        <dbReference type="Proteomes" id="UP000320239"/>
    </source>
</evidence>
<gene>
    <name evidence="6" type="ORF">FHX34_103910</name>
</gene>
<dbReference type="PANTHER" id="PTHR30055:SF234">
    <property type="entry name" value="HTH-TYPE TRANSCRIPTIONAL REGULATOR BETI"/>
    <property type="match status" value="1"/>
</dbReference>
<keyword evidence="1" id="KW-0805">Transcription regulation</keyword>
<evidence type="ECO:0000313" key="6">
    <source>
        <dbReference type="EMBL" id="TWG21372.1"/>
    </source>
</evidence>
<dbReference type="EMBL" id="VIWY01000003">
    <property type="protein sequence ID" value="TWG21372.1"/>
    <property type="molecule type" value="Genomic_DNA"/>
</dbReference>
<dbReference type="AlphaFoldDB" id="A0A561WBY0"/>
<reference evidence="6 7" key="1">
    <citation type="submission" date="2019-06" db="EMBL/GenBank/DDBJ databases">
        <title>Sequencing the genomes of 1000 actinobacteria strains.</title>
        <authorList>
            <person name="Klenk H.-P."/>
        </authorList>
    </citation>
    <scope>NUCLEOTIDE SEQUENCE [LARGE SCALE GENOMIC DNA]</scope>
    <source>
        <strain evidence="6 7">DSM 43866</strain>
    </source>
</reference>
<evidence type="ECO:0000256" key="1">
    <source>
        <dbReference type="ARBA" id="ARBA00023015"/>
    </source>
</evidence>
<dbReference type="InterPro" id="IPR050109">
    <property type="entry name" value="HTH-type_TetR-like_transc_reg"/>
</dbReference>
<keyword evidence="3" id="KW-0804">Transcription</keyword>
<keyword evidence="2 4" id="KW-0238">DNA-binding</keyword>
<dbReference type="InterPro" id="IPR001647">
    <property type="entry name" value="HTH_TetR"/>
</dbReference>
<dbReference type="Pfam" id="PF00440">
    <property type="entry name" value="TetR_N"/>
    <property type="match status" value="1"/>
</dbReference>
<organism evidence="6 7">
    <name type="scientific">Actinoplanes teichomyceticus</name>
    <dbReference type="NCBI Taxonomy" id="1867"/>
    <lineage>
        <taxon>Bacteria</taxon>
        <taxon>Bacillati</taxon>
        <taxon>Actinomycetota</taxon>
        <taxon>Actinomycetes</taxon>
        <taxon>Micromonosporales</taxon>
        <taxon>Micromonosporaceae</taxon>
        <taxon>Actinoplanes</taxon>
    </lineage>
</organism>
<dbReference type="InterPro" id="IPR009057">
    <property type="entry name" value="Homeodomain-like_sf"/>
</dbReference>
<comment type="caution">
    <text evidence="6">The sequence shown here is derived from an EMBL/GenBank/DDBJ whole genome shotgun (WGS) entry which is preliminary data.</text>
</comment>
<sequence>MDMVERRTRKQTATRLTADDWTAAALQAMGEGGLAAVAVEPLAARLRATKGSFYWHFANRDALIQAALQRWESDHTEAVITLVDAQPDPLSRLRTLIAMVIDSTAAPHADSIELAMLATAGHPHVAPVLARVTERRIAYTAGLFEALGLPADQARDRALTAVSAYLGHAQLAHVAPRTVPATAEERRRYVDWLIDLLTAR</sequence>
<dbReference type="OrthoDB" id="3218408at2"/>
<accession>A0A561WBY0</accession>
<dbReference type="SUPFAM" id="SSF46689">
    <property type="entry name" value="Homeodomain-like"/>
    <property type="match status" value="1"/>
</dbReference>
<feature type="domain" description="HTH tetR-type" evidence="5">
    <location>
        <begin position="15"/>
        <end position="75"/>
    </location>
</feature>
<dbReference type="GO" id="GO:0000976">
    <property type="term" value="F:transcription cis-regulatory region binding"/>
    <property type="evidence" value="ECO:0007669"/>
    <property type="project" value="TreeGrafter"/>
</dbReference>
<dbReference type="PANTHER" id="PTHR30055">
    <property type="entry name" value="HTH-TYPE TRANSCRIPTIONAL REGULATOR RUTR"/>
    <property type="match status" value="1"/>
</dbReference>
<proteinExistence type="predicted"/>
<keyword evidence="7" id="KW-1185">Reference proteome</keyword>
<dbReference type="GO" id="GO:0003700">
    <property type="term" value="F:DNA-binding transcription factor activity"/>
    <property type="evidence" value="ECO:0007669"/>
    <property type="project" value="TreeGrafter"/>
</dbReference>
<feature type="DNA-binding region" description="H-T-H motif" evidence="4">
    <location>
        <begin position="38"/>
        <end position="57"/>
    </location>
</feature>
<dbReference type="Gene3D" id="1.10.357.10">
    <property type="entry name" value="Tetracycline Repressor, domain 2"/>
    <property type="match status" value="1"/>
</dbReference>
<evidence type="ECO:0000259" key="5">
    <source>
        <dbReference type="PROSITE" id="PS50977"/>
    </source>
</evidence>